<feature type="non-terminal residue" evidence="1">
    <location>
        <position position="88"/>
    </location>
</feature>
<reference evidence="1" key="1">
    <citation type="submission" date="2021-06" db="EMBL/GenBank/DDBJ databases">
        <authorList>
            <person name="Kallberg Y."/>
            <person name="Tangrot J."/>
            <person name="Rosling A."/>
        </authorList>
    </citation>
    <scope>NUCLEOTIDE SEQUENCE</scope>
    <source>
        <strain evidence="1">AU212A</strain>
    </source>
</reference>
<comment type="caution">
    <text evidence="1">The sequence shown here is derived from an EMBL/GenBank/DDBJ whole genome shotgun (WGS) entry which is preliminary data.</text>
</comment>
<dbReference type="EMBL" id="CAJVPM010049479">
    <property type="protein sequence ID" value="CAG8725138.1"/>
    <property type="molecule type" value="Genomic_DNA"/>
</dbReference>
<proteinExistence type="predicted"/>
<accession>A0ACA9PU64</accession>
<gene>
    <name evidence="1" type="ORF">SCALOS_LOCUS11392</name>
</gene>
<evidence type="ECO:0000313" key="1">
    <source>
        <dbReference type="EMBL" id="CAG8725138.1"/>
    </source>
</evidence>
<feature type="non-terminal residue" evidence="1">
    <location>
        <position position="1"/>
    </location>
</feature>
<dbReference type="Proteomes" id="UP000789860">
    <property type="component" value="Unassembled WGS sequence"/>
</dbReference>
<name>A0ACA9PU64_9GLOM</name>
<protein>
    <submittedName>
        <fullName evidence="1">1930_t:CDS:1</fullName>
    </submittedName>
</protein>
<sequence length="88" mass="9879">AAGDIIHIAQNHFQSAILPLASPSLTMHRDLTSDKNRFMMGVENKINSTVQKMIDIITARLNYLLSRQKKVDFRPRDEDDVIASLATA</sequence>
<evidence type="ECO:0000313" key="2">
    <source>
        <dbReference type="Proteomes" id="UP000789860"/>
    </source>
</evidence>
<keyword evidence="2" id="KW-1185">Reference proteome</keyword>
<organism evidence="1 2">
    <name type="scientific">Scutellospora calospora</name>
    <dbReference type="NCBI Taxonomy" id="85575"/>
    <lineage>
        <taxon>Eukaryota</taxon>
        <taxon>Fungi</taxon>
        <taxon>Fungi incertae sedis</taxon>
        <taxon>Mucoromycota</taxon>
        <taxon>Glomeromycotina</taxon>
        <taxon>Glomeromycetes</taxon>
        <taxon>Diversisporales</taxon>
        <taxon>Gigasporaceae</taxon>
        <taxon>Scutellospora</taxon>
    </lineage>
</organism>